<dbReference type="Proteomes" id="UP000218785">
    <property type="component" value="Chromosome"/>
</dbReference>
<dbReference type="Gene3D" id="3.30.70.2200">
    <property type="match status" value="1"/>
</dbReference>
<evidence type="ECO:0000313" key="2">
    <source>
        <dbReference type="Proteomes" id="UP000218785"/>
    </source>
</evidence>
<reference evidence="1 2" key="1">
    <citation type="submission" date="2017-06" db="EMBL/GenBank/DDBJ databases">
        <title>Genome sequencing of cyanobaciteial culture collection at National Institute for Environmental Studies (NIES).</title>
        <authorList>
            <person name="Hirose Y."/>
            <person name="Shimura Y."/>
            <person name="Fujisawa T."/>
            <person name="Nakamura Y."/>
            <person name="Kawachi M."/>
        </authorList>
    </citation>
    <scope>NUCLEOTIDE SEQUENCE [LARGE SCALE GENOMIC DNA]</scope>
    <source>
        <strain evidence="1 2">NIES-37</strain>
    </source>
</reference>
<name>A0A1Z4N2J7_9CYAN</name>
<organism evidence="1 2">
    <name type="scientific">Tolypothrix tenuis PCC 7101</name>
    <dbReference type="NCBI Taxonomy" id="231146"/>
    <lineage>
        <taxon>Bacteria</taxon>
        <taxon>Bacillati</taxon>
        <taxon>Cyanobacteriota</taxon>
        <taxon>Cyanophyceae</taxon>
        <taxon>Nostocales</taxon>
        <taxon>Tolypothrichaceae</taxon>
        <taxon>Tolypothrix</taxon>
    </lineage>
</organism>
<dbReference type="EMBL" id="AP018248">
    <property type="protein sequence ID" value="BAY99962.1"/>
    <property type="molecule type" value="Genomic_DNA"/>
</dbReference>
<gene>
    <name evidence="1" type="ORF">NIES37_39450</name>
</gene>
<proteinExistence type="predicted"/>
<keyword evidence="2" id="KW-1185">Reference proteome</keyword>
<dbReference type="AlphaFoldDB" id="A0A1Z4N2J7"/>
<dbReference type="PANTHER" id="PTHR40705:SF2">
    <property type="entry name" value="DUF1743 DOMAIN-CONTAINING PROTEIN"/>
    <property type="match status" value="1"/>
</dbReference>
<sequence length="260" mass="28622">MLYLIGIDDTDNATTGATGHLARDLRKQIGDRNLARTISISRHQLFLSPEIPYTSHNSSACMMVDTQPESVNLLIDYCREYLCKYSQPGSDVGLCVAQWERVSSAVQAFGKQAKETVLTQAQGISIASQAGIFLEGLTGTQDGIIGALAGVGLRKTGNDGRIIWIPGLYELYGTYTVSQLYQMLSIDRIQDLAGDLLSSDARIQIQLSKETKMKTGRWPRPVLIDGQAVMLVVKAFSEKDAIGKNNNEYELAPKDIIRQY</sequence>
<dbReference type="PANTHER" id="PTHR40705">
    <property type="entry name" value="TRNA(ILE2) 2-AGMATINYLCYTIDINE SYNTHETASE TIAS"/>
    <property type="match status" value="1"/>
</dbReference>
<dbReference type="KEGG" id="ttq:NIES37_39450"/>
<evidence type="ECO:0000313" key="1">
    <source>
        <dbReference type="EMBL" id="BAY99962.1"/>
    </source>
</evidence>
<protein>
    <recommendedName>
        <fullName evidence="3">tRNA(Ile2) 2-agmatinylcytidine synthetase</fullName>
    </recommendedName>
</protein>
<dbReference type="RefSeq" id="WP_096578490.1">
    <property type="nucleotide sequence ID" value="NZ_CAWNJS010000001.1"/>
</dbReference>
<accession>A0A1Z4N2J7</accession>
<evidence type="ECO:0008006" key="3">
    <source>
        <dbReference type="Google" id="ProtNLM"/>
    </source>
</evidence>